<dbReference type="SUPFAM" id="SSF48371">
    <property type="entry name" value="ARM repeat"/>
    <property type="match status" value="1"/>
</dbReference>
<name>A0A420B6F6_SPHD1</name>
<dbReference type="AlphaFoldDB" id="A0A420B6F6"/>
<evidence type="ECO:0008006" key="3">
    <source>
        <dbReference type="Google" id="ProtNLM"/>
    </source>
</evidence>
<proteinExistence type="predicted"/>
<evidence type="ECO:0000313" key="2">
    <source>
        <dbReference type="Proteomes" id="UP000286246"/>
    </source>
</evidence>
<keyword evidence="2" id="KW-1185">Reference proteome</keyword>
<dbReference type="EMBL" id="RAPY01000002">
    <property type="protein sequence ID" value="RKE52281.1"/>
    <property type="molecule type" value="Genomic_DNA"/>
</dbReference>
<sequence>MEIEEIFQDKSIKLKSKVAILGAGLLDGGLSLQLLLEYADQQNAVDKATCLEAIEYATKNNPGIGNSALLKYLTNVLGGSEPRIKWESAKIIGNIIRLFPDQLDNTVASLLKNTRNSGTVVRWATAYALAEIIKLKTVQNDFLIPEVELLCELEEDNGVKKKYLDVLKKIKK</sequence>
<accession>A0A420B6F6</accession>
<dbReference type="RefSeq" id="WP_120259337.1">
    <property type="nucleotide sequence ID" value="NZ_RAPY01000002.1"/>
</dbReference>
<organism evidence="1 2">
    <name type="scientific">Sphingobacterium detergens</name>
    <dbReference type="NCBI Taxonomy" id="1145106"/>
    <lineage>
        <taxon>Bacteria</taxon>
        <taxon>Pseudomonadati</taxon>
        <taxon>Bacteroidota</taxon>
        <taxon>Sphingobacteriia</taxon>
        <taxon>Sphingobacteriales</taxon>
        <taxon>Sphingobacteriaceae</taxon>
        <taxon>Sphingobacterium</taxon>
    </lineage>
</organism>
<dbReference type="InterPro" id="IPR016024">
    <property type="entry name" value="ARM-type_fold"/>
</dbReference>
<protein>
    <recommendedName>
        <fullName evidence="3">HEAT repeat protein</fullName>
    </recommendedName>
</protein>
<dbReference type="Proteomes" id="UP000286246">
    <property type="component" value="Unassembled WGS sequence"/>
</dbReference>
<comment type="caution">
    <text evidence="1">The sequence shown here is derived from an EMBL/GenBank/DDBJ whole genome shotgun (WGS) entry which is preliminary data.</text>
</comment>
<dbReference type="InterPro" id="IPR011989">
    <property type="entry name" value="ARM-like"/>
</dbReference>
<reference evidence="1 2" key="1">
    <citation type="submission" date="2018-09" db="EMBL/GenBank/DDBJ databases">
        <title>Genomic Encyclopedia of Type Strains, Phase III (KMG-III): the genomes of soil and plant-associated and newly described type strains.</title>
        <authorList>
            <person name="Whitman W."/>
        </authorList>
    </citation>
    <scope>NUCLEOTIDE SEQUENCE [LARGE SCALE GENOMIC DNA]</scope>
    <source>
        <strain evidence="1 2">CECT 7938</strain>
    </source>
</reference>
<evidence type="ECO:0000313" key="1">
    <source>
        <dbReference type="EMBL" id="RKE52281.1"/>
    </source>
</evidence>
<gene>
    <name evidence="1" type="ORF">DFQ12_2515</name>
</gene>
<dbReference type="Gene3D" id="1.25.10.10">
    <property type="entry name" value="Leucine-rich Repeat Variant"/>
    <property type="match status" value="1"/>
</dbReference>
<dbReference type="OrthoDB" id="2083221at2"/>